<reference evidence="3 4" key="1">
    <citation type="submission" date="2019-01" db="EMBL/GenBank/DDBJ databases">
        <title>A draft genome assembly of the solar-powered sea slug Elysia chlorotica.</title>
        <authorList>
            <person name="Cai H."/>
            <person name="Li Q."/>
            <person name="Fang X."/>
            <person name="Li J."/>
            <person name="Curtis N.E."/>
            <person name="Altenburger A."/>
            <person name="Shibata T."/>
            <person name="Feng M."/>
            <person name="Maeda T."/>
            <person name="Schwartz J.A."/>
            <person name="Shigenobu S."/>
            <person name="Lundholm N."/>
            <person name="Nishiyama T."/>
            <person name="Yang H."/>
            <person name="Hasebe M."/>
            <person name="Li S."/>
            <person name="Pierce S.K."/>
            <person name="Wang J."/>
        </authorList>
    </citation>
    <scope>NUCLEOTIDE SEQUENCE [LARGE SCALE GENOMIC DNA]</scope>
    <source>
        <strain evidence="3">EC2010</strain>
        <tissue evidence="3">Whole organism of an adult</tissue>
    </source>
</reference>
<comment type="caution">
    <text evidence="3">The sequence shown here is derived from an EMBL/GenBank/DDBJ whole genome shotgun (WGS) entry which is preliminary data.</text>
</comment>
<dbReference type="OrthoDB" id="6150484at2759"/>
<feature type="coiled-coil region" evidence="1">
    <location>
        <begin position="105"/>
        <end position="282"/>
    </location>
</feature>
<dbReference type="EMBL" id="RQTK01000387">
    <property type="protein sequence ID" value="RUS80515.1"/>
    <property type="molecule type" value="Genomic_DNA"/>
</dbReference>
<keyword evidence="1" id="KW-0175">Coiled coil</keyword>
<protein>
    <submittedName>
        <fullName evidence="3">Uncharacterized protein</fullName>
    </submittedName>
</protein>
<organism evidence="3 4">
    <name type="scientific">Elysia chlorotica</name>
    <name type="common">Eastern emerald elysia</name>
    <name type="synonym">Sea slug</name>
    <dbReference type="NCBI Taxonomy" id="188477"/>
    <lineage>
        <taxon>Eukaryota</taxon>
        <taxon>Metazoa</taxon>
        <taxon>Spiralia</taxon>
        <taxon>Lophotrochozoa</taxon>
        <taxon>Mollusca</taxon>
        <taxon>Gastropoda</taxon>
        <taxon>Heterobranchia</taxon>
        <taxon>Euthyneura</taxon>
        <taxon>Panpulmonata</taxon>
        <taxon>Sacoglossa</taxon>
        <taxon>Placobranchoidea</taxon>
        <taxon>Plakobranchidae</taxon>
        <taxon>Elysia</taxon>
    </lineage>
</organism>
<evidence type="ECO:0000313" key="4">
    <source>
        <dbReference type="Proteomes" id="UP000271974"/>
    </source>
</evidence>
<sequence>MATGIALNMRGATLRVPDNLNVTGRGLSPVRPHSPASPEDSEMLAVANPRPTSTSSDEDDTSSEELTVLDGVRQMNQILVRQIETLRLKIKVDEKNYDQDKALLLKHKENELQHKDIEIEELRESVNARDDQIDHLSRAAEEKDKTIQSKCAEIDELKAMVKKTKEYAQRMNRQVNLARQRREKLESDPLYQQQNEEIAKLTQEVETLRSSLATMEGELKRALTIIDQQNEKLQSMDEERAALHAQFREDLERASKRMRQEVERMREVMRQNYDEMRNLREQNNAMHGDVRVIKDALREMLKPTNADVPFHTLQEDMTRSPNALPAGSQAGANYVRHVHGQPSAVVPKGYGRLVGANISRNSASENRKAYNGGIPSPALRESSQIGIKSLTGRAVGTVGATHQNGVDSSGYYSSSSTARLSVDLPRSRAASTRPPPQTPSYATPKGNNTGSGNNGDRRTFPAICSLKDGVPLSRQPSGQGKSGIRRGSAIARK</sequence>
<dbReference type="InterPro" id="IPR004897">
    <property type="entry name" value="P/V_Pprotein_paramyxoviral"/>
</dbReference>
<feature type="region of interest" description="Disordered" evidence="2">
    <location>
        <begin position="18"/>
        <end position="64"/>
    </location>
</feature>
<dbReference type="Gene3D" id="1.10.287.1490">
    <property type="match status" value="1"/>
</dbReference>
<evidence type="ECO:0000256" key="1">
    <source>
        <dbReference type="SAM" id="Coils"/>
    </source>
</evidence>
<accession>A0A433TG12</accession>
<name>A0A433TG12_ELYCH</name>
<evidence type="ECO:0000313" key="3">
    <source>
        <dbReference type="EMBL" id="RUS80515.1"/>
    </source>
</evidence>
<feature type="compositionally biased region" description="Polar residues" evidence="2">
    <location>
        <begin position="439"/>
        <end position="451"/>
    </location>
</feature>
<dbReference type="Pfam" id="PF03210">
    <property type="entry name" value="Paramyx_P_V_C"/>
    <property type="match status" value="1"/>
</dbReference>
<dbReference type="Proteomes" id="UP000271974">
    <property type="component" value="Unassembled WGS sequence"/>
</dbReference>
<dbReference type="AlphaFoldDB" id="A0A433TG12"/>
<keyword evidence="4" id="KW-1185">Reference proteome</keyword>
<proteinExistence type="predicted"/>
<gene>
    <name evidence="3" type="ORF">EGW08_011736</name>
</gene>
<evidence type="ECO:0000256" key="2">
    <source>
        <dbReference type="SAM" id="MobiDB-lite"/>
    </source>
</evidence>
<feature type="region of interest" description="Disordered" evidence="2">
    <location>
        <begin position="399"/>
        <end position="493"/>
    </location>
</feature>